<comment type="caution">
    <text evidence="2">The sequence shown here is derived from an EMBL/GenBank/DDBJ whole genome shotgun (WGS) entry which is preliminary data.</text>
</comment>
<feature type="transmembrane region" description="Helical" evidence="1">
    <location>
        <begin position="55"/>
        <end position="75"/>
    </location>
</feature>
<feature type="transmembrane region" description="Helical" evidence="1">
    <location>
        <begin position="233"/>
        <end position="251"/>
    </location>
</feature>
<accession>A0A556MT17</accession>
<evidence type="ECO:0000313" key="3">
    <source>
        <dbReference type="Proteomes" id="UP000318733"/>
    </source>
</evidence>
<evidence type="ECO:0000256" key="1">
    <source>
        <dbReference type="SAM" id="Phobius"/>
    </source>
</evidence>
<proteinExistence type="predicted"/>
<organism evidence="2 3">
    <name type="scientific">Mucilaginibacter corticis</name>
    <dbReference type="NCBI Taxonomy" id="2597670"/>
    <lineage>
        <taxon>Bacteria</taxon>
        <taxon>Pseudomonadati</taxon>
        <taxon>Bacteroidota</taxon>
        <taxon>Sphingobacteriia</taxon>
        <taxon>Sphingobacteriales</taxon>
        <taxon>Sphingobacteriaceae</taxon>
        <taxon>Mucilaginibacter</taxon>
    </lineage>
</organism>
<reference evidence="2 3" key="1">
    <citation type="submission" date="2019-07" db="EMBL/GenBank/DDBJ databases">
        <authorList>
            <person name="Huq M.A."/>
        </authorList>
    </citation>
    <scope>NUCLEOTIDE SEQUENCE [LARGE SCALE GENOMIC DNA]</scope>
    <source>
        <strain evidence="2 3">MAH-19</strain>
    </source>
</reference>
<evidence type="ECO:0008006" key="4">
    <source>
        <dbReference type="Google" id="ProtNLM"/>
    </source>
</evidence>
<name>A0A556MT17_9SPHI</name>
<feature type="transmembrane region" description="Helical" evidence="1">
    <location>
        <begin position="7"/>
        <end position="23"/>
    </location>
</feature>
<dbReference type="EMBL" id="VLPK01000001">
    <property type="protein sequence ID" value="TSJ43074.1"/>
    <property type="molecule type" value="Genomic_DNA"/>
</dbReference>
<sequence>MNIVKSFIKREFFLLLIVFIVFINPFLYGYRFALTLVVFLFFNLNFLLKNIDRNVVYLLFFGLSYEIFSALHPSILNQSPIVVLTNAILPSILYLTGKYISCSYLSNQIRLFFIFFISFSFSIIPLISILDQILKNGFTEGTRSMYLIWDSSTELNATGLAGYFVLNMPFIGLINIKKNTVIEKRIYYASIVMFMLSLVCVLRLGSRTQLGIALASLIISYILNFKKQSVKNNIIIISVLIIALGVVVYNLDKLSEFFKFYQDRLNDDSVGINTLGGRTERWFGALSSIVTDPFGWDLNRFGYAHNLWLDVARAAGVIPMVFLVFYTISSIKLFLKSIKILRNDVFIKTVVIIIFCSFILQFSVEPIIDGMFLMFLLFCAFVGLLSGIIKNKKAEYIYHNNRRRVTSYS</sequence>
<dbReference type="RefSeq" id="WP_144246639.1">
    <property type="nucleotide sequence ID" value="NZ_VLPK01000001.1"/>
</dbReference>
<feature type="transmembrane region" description="Helical" evidence="1">
    <location>
        <begin position="81"/>
        <end position="97"/>
    </location>
</feature>
<feature type="transmembrane region" description="Helical" evidence="1">
    <location>
        <begin position="186"/>
        <end position="204"/>
    </location>
</feature>
<dbReference type="OrthoDB" id="1175925at2"/>
<feature type="transmembrane region" description="Helical" evidence="1">
    <location>
        <begin position="345"/>
        <end position="364"/>
    </location>
</feature>
<feature type="transmembrane region" description="Helical" evidence="1">
    <location>
        <begin position="109"/>
        <end position="130"/>
    </location>
</feature>
<keyword evidence="3" id="KW-1185">Reference proteome</keyword>
<feature type="transmembrane region" description="Helical" evidence="1">
    <location>
        <begin position="210"/>
        <end position="226"/>
    </location>
</feature>
<gene>
    <name evidence="2" type="ORF">FO440_02465</name>
</gene>
<protein>
    <recommendedName>
        <fullName evidence="4">O-antigen ligase family protein</fullName>
    </recommendedName>
</protein>
<dbReference type="AlphaFoldDB" id="A0A556MT17"/>
<feature type="transmembrane region" description="Helical" evidence="1">
    <location>
        <begin position="370"/>
        <end position="389"/>
    </location>
</feature>
<feature type="transmembrane region" description="Helical" evidence="1">
    <location>
        <begin position="311"/>
        <end position="333"/>
    </location>
</feature>
<keyword evidence="1" id="KW-0812">Transmembrane</keyword>
<evidence type="ECO:0000313" key="2">
    <source>
        <dbReference type="EMBL" id="TSJ43074.1"/>
    </source>
</evidence>
<keyword evidence="1" id="KW-1133">Transmembrane helix</keyword>
<dbReference type="Proteomes" id="UP000318733">
    <property type="component" value="Unassembled WGS sequence"/>
</dbReference>
<feature type="transmembrane region" description="Helical" evidence="1">
    <location>
        <begin position="29"/>
        <end position="48"/>
    </location>
</feature>
<feature type="transmembrane region" description="Helical" evidence="1">
    <location>
        <begin position="155"/>
        <end position="174"/>
    </location>
</feature>
<keyword evidence="1" id="KW-0472">Membrane</keyword>